<name>A0A327NM61_9BACT</name>
<evidence type="ECO:0000259" key="4">
    <source>
        <dbReference type="PROSITE" id="PS01124"/>
    </source>
</evidence>
<dbReference type="SMART" id="SM00342">
    <property type="entry name" value="HTH_ARAC"/>
    <property type="match status" value="1"/>
</dbReference>
<sequence length="293" mass="34273">MPTRLTNFEGLYGDNQHPFSDGFIHHELLEVRSRFYDWEIAEHLHTELIQVFFFTSGNGVLLSELRRITLNPPCVLLIPTNTLHGFAFQSDMEGEVFTIAEQSLDAFFKSMPQVFLEMSQLNQYRFEGHAEAFADLQWLKKKISKELNEDNPEKRTQLQLLLQLLLISLYRTQQDSEIRVPQANNRTLHYFNTFQKLIRQSIHELKTIQEYATALNMTSVHLNRICQSVVKKSALQIVHDHLINEAKKYLLNTAYSLSEISYTLNFKDPAYFSRLFKKQTGHSPGQFRKMKKV</sequence>
<dbReference type="OrthoDB" id="9793451at2"/>
<dbReference type="InterPro" id="IPR018060">
    <property type="entry name" value="HTH_AraC"/>
</dbReference>
<dbReference type="CDD" id="cd06999">
    <property type="entry name" value="cupin_HpaA-like_N"/>
    <property type="match status" value="1"/>
</dbReference>
<dbReference type="GO" id="GO:0003700">
    <property type="term" value="F:DNA-binding transcription factor activity"/>
    <property type="evidence" value="ECO:0007669"/>
    <property type="project" value="InterPro"/>
</dbReference>
<dbReference type="AlphaFoldDB" id="A0A327NM61"/>
<dbReference type="PRINTS" id="PR00032">
    <property type="entry name" value="HTHARAC"/>
</dbReference>
<keyword evidence="1" id="KW-0805">Transcription regulation</keyword>
<dbReference type="SUPFAM" id="SSF46689">
    <property type="entry name" value="Homeodomain-like"/>
    <property type="match status" value="1"/>
</dbReference>
<keyword evidence="2" id="KW-0238">DNA-binding</keyword>
<keyword evidence="6" id="KW-1185">Reference proteome</keyword>
<dbReference type="PANTHER" id="PTHR43280:SF32">
    <property type="entry name" value="TRANSCRIPTIONAL REGULATORY PROTEIN"/>
    <property type="match status" value="1"/>
</dbReference>
<dbReference type="PANTHER" id="PTHR43280">
    <property type="entry name" value="ARAC-FAMILY TRANSCRIPTIONAL REGULATOR"/>
    <property type="match status" value="1"/>
</dbReference>
<evidence type="ECO:0000256" key="1">
    <source>
        <dbReference type="ARBA" id="ARBA00023015"/>
    </source>
</evidence>
<feature type="domain" description="HTH araC/xylS-type" evidence="4">
    <location>
        <begin position="192"/>
        <end position="290"/>
    </location>
</feature>
<evidence type="ECO:0000313" key="6">
    <source>
        <dbReference type="Proteomes" id="UP000249016"/>
    </source>
</evidence>
<dbReference type="PROSITE" id="PS01124">
    <property type="entry name" value="HTH_ARAC_FAMILY_2"/>
    <property type="match status" value="1"/>
</dbReference>
<evidence type="ECO:0000256" key="3">
    <source>
        <dbReference type="ARBA" id="ARBA00023163"/>
    </source>
</evidence>
<dbReference type="Pfam" id="PF12833">
    <property type="entry name" value="HTH_18"/>
    <property type="match status" value="1"/>
</dbReference>
<accession>A0A327NM61</accession>
<dbReference type="InterPro" id="IPR020449">
    <property type="entry name" value="Tscrpt_reg_AraC-type_HTH"/>
</dbReference>
<dbReference type="RefSeq" id="WP_111346262.1">
    <property type="nucleotide sequence ID" value="NZ_QLII01000001.1"/>
</dbReference>
<gene>
    <name evidence="5" type="ORF">HMF3257_24415</name>
</gene>
<dbReference type="InterPro" id="IPR011051">
    <property type="entry name" value="RmlC_Cupin_sf"/>
</dbReference>
<dbReference type="GO" id="GO:0043565">
    <property type="term" value="F:sequence-specific DNA binding"/>
    <property type="evidence" value="ECO:0007669"/>
    <property type="project" value="InterPro"/>
</dbReference>
<reference evidence="5 6" key="1">
    <citation type="submission" date="2018-06" db="EMBL/GenBank/DDBJ databases">
        <title>Spirosoma sp. HMF3257 Genome sequencing and assembly.</title>
        <authorList>
            <person name="Kang H."/>
            <person name="Cha I."/>
            <person name="Kim H."/>
            <person name="Kang J."/>
            <person name="Joh K."/>
        </authorList>
    </citation>
    <scope>NUCLEOTIDE SEQUENCE [LARGE SCALE GENOMIC DNA]</scope>
    <source>
        <strain evidence="5 6">HMF3257</strain>
    </source>
</reference>
<dbReference type="Proteomes" id="UP000249016">
    <property type="component" value="Unassembled WGS sequence"/>
</dbReference>
<dbReference type="EMBL" id="QLII01000001">
    <property type="protein sequence ID" value="RAI76521.1"/>
    <property type="molecule type" value="Genomic_DNA"/>
</dbReference>
<keyword evidence="3" id="KW-0804">Transcription</keyword>
<comment type="caution">
    <text evidence="5">The sequence shown here is derived from an EMBL/GenBank/DDBJ whole genome shotgun (WGS) entry which is preliminary data.</text>
</comment>
<organism evidence="5 6">
    <name type="scientific">Spirosoma telluris</name>
    <dbReference type="NCBI Taxonomy" id="2183553"/>
    <lineage>
        <taxon>Bacteria</taxon>
        <taxon>Pseudomonadati</taxon>
        <taxon>Bacteroidota</taxon>
        <taxon>Cytophagia</taxon>
        <taxon>Cytophagales</taxon>
        <taxon>Cytophagaceae</taxon>
        <taxon>Spirosoma</taxon>
    </lineage>
</organism>
<dbReference type="Gene3D" id="1.10.10.60">
    <property type="entry name" value="Homeodomain-like"/>
    <property type="match status" value="1"/>
</dbReference>
<evidence type="ECO:0000256" key="2">
    <source>
        <dbReference type="ARBA" id="ARBA00023125"/>
    </source>
</evidence>
<dbReference type="InterPro" id="IPR014710">
    <property type="entry name" value="RmlC-like_jellyroll"/>
</dbReference>
<proteinExistence type="predicted"/>
<protein>
    <submittedName>
        <fullName evidence="5">AraC family transcriptional regulator</fullName>
    </submittedName>
</protein>
<dbReference type="InterPro" id="IPR009057">
    <property type="entry name" value="Homeodomain-like_sf"/>
</dbReference>
<dbReference type="InterPro" id="IPR047264">
    <property type="entry name" value="Cupin_HpaA-like_N"/>
</dbReference>
<dbReference type="Gene3D" id="2.60.120.10">
    <property type="entry name" value="Jelly Rolls"/>
    <property type="match status" value="1"/>
</dbReference>
<dbReference type="SUPFAM" id="SSF51182">
    <property type="entry name" value="RmlC-like cupins"/>
    <property type="match status" value="1"/>
</dbReference>
<evidence type="ECO:0000313" key="5">
    <source>
        <dbReference type="EMBL" id="RAI76521.1"/>
    </source>
</evidence>